<dbReference type="PROSITE" id="PS00211">
    <property type="entry name" value="ABC_TRANSPORTER_1"/>
    <property type="match status" value="2"/>
</dbReference>
<keyword evidence="3" id="KW-0813">Transport</keyword>
<keyword evidence="7" id="KW-0547">Nucleotide-binding</keyword>
<keyword evidence="8" id="KW-0067">ATP-binding</keyword>
<accession>A0A3B3VL00</accession>
<dbReference type="Pfam" id="PF24357">
    <property type="entry name" value="TMD0_ABC"/>
    <property type="match status" value="1"/>
</dbReference>
<dbReference type="GO" id="GO:0016887">
    <property type="term" value="F:ATP hydrolysis activity"/>
    <property type="evidence" value="ECO:0007669"/>
    <property type="project" value="InterPro"/>
</dbReference>
<dbReference type="Pfam" id="PF00664">
    <property type="entry name" value="ABC_membrane"/>
    <property type="match status" value="2"/>
</dbReference>
<feature type="transmembrane region" description="Helical" evidence="17">
    <location>
        <begin position="1042"/>
        <end position="1062"/>
    </location>
</feature>
<dbReference type="GO" id="GO:0005524">
    <property type="term" value="F:ATP binding"/>
    <property type="evidence" value="ECO:0007669"/>
    <property type="project" value="UniProtKB-KW"/>
</dbReference>
<dbReference type="Gene3D" id="3.40.50.300">
    <property type="entry name" value="P-loop containing nucleotide triphosphate hydrolases"/>
    <property type="match status" value="2"/>
</dbReference>
<feature type="domain" description="ABC transporter" evidence="18">
    <location>
        <begin position="615"/>
        <end position="848"/>
    </location>
</feature>
<evidence type="ECO:0000256" key="13">
    <source>
        <dbReference type="ARBA" id="ARBA00034018"/>
    </source>
</evidence>
<feature type="region of interest" description="Disordered" evidence="16">
    <location>
        <begin position="257"/>
        <end position="280"/>
    </location>
</feature>
<dbReference type="GO" id="GO:0008559">
    <property type="term" value="F:ABC-type xenobiotic transporter activity"/>
    <property type="evidence" value="ECO:0007669"/>
    <property type="project" value="UniProtKB-EC"/>
</dbReference>
<evidence type="ECO:0000256" key="3">
    <source>
        <dbReference type="ARBA" id="ARBA00022448"/>
    </source>
</evidence>
<feature type="transmembrane region" description="Helical" evidence="17">
    <location>
        <begin position="532"/>
        <end position="561"/>
    </location>
</feature>
<dbReference type="GO" id="GO:0005886">
    <property type="term" value="C:plasma membrane"/>
    <property type="evidence" value="ECO:0007669"/>
    <property type="project" value="UniProtKB-SubCell"/>
</dbReference>
<dbReference type="InterPro" id="IPR036640">
    <property type="entry name" value="ABC1_TM_sf"/>
</dbReference>
<evidence type="ECO:0000256" key="8">
    <source>
        <dbReference type="ARBA" id="ARBA00022840"/>
    </source>
</evidence>
<feature type="transmembrane region" description="Helical" evidence="17">
    <location>
        <begin position="455"/>
        <end position="475"/>
    </location>
</feature>
<feature type="domain" description="ABC transporter" evidence="18">
    <location>
        <begin position="1221"/>
        <end position="1456"/>
    </location>
</feature>
<keyword evidence="10 17" id="KW-1133">Transmembrane helix</keyword>
<evidence type="ECO:0000313" key="20">
    <source>
        <dbReference type="Ensembl" id="ENSPLAP00000025678.1"/>
    </source>
</evidence>
<evidence type="ECO:0000256" key="9">
    <source>
        <dbReference type="ARBA" id="ARBA00022967"/>
    </source>
</evidence>
<comment type="catalytic activity">
    <reaction evidence="15">
        <text>17beta-estradiol 17-O-(beta-D-glucuronate)(in) + ATP + H2O = 17beta-estradiol 17-O-(beta-D-glucuronate)(out) + ADP + phosphate + H(+)</text>
        <dbReference type="Rhea" id="RHEA:60128"/>
        <dbReference type="ChEBI" id="CHEBI:15377"/>
        <dbReference type="ChEBI" id="CHEBI:15378"/>
        <dbReference type="ChEBI" id="CHEBI:30616"/>
        <dbReference type="ChEBI" id="CHEBI:43474"/>
        <dbReference type="ChEBI" id="CHEBI:82961"/>
        <dbReference type="ChEBI" id="CHEBI:456216"/>
    </reaction>
    <physiologicalReaction direction="left-to-right" evidence="15">
        <dbReference type="Rhea" id="RHEA:60129"/>
    </physiologicalReaction>
</comment>
<evidence type="ECO:0000256" key="2">
    <source>
        <dbReference type="ARBA" id="ARBA00009726"/>
    </source>
</evidence>
<feature type="transmembrane region" description="Helical" evidence="17">
    <location>
        <begin position="127"/>
        <end position="145"/>
    </location>
</feature>
<evidence type="ECO:0000256" key="6">
    <source>
        <dbReference type="ARBA" id="ARBA00022737"/>
    </source>
</evidence>
<dbReference type="InterPro" id="IPR027417">
    <property type="entry name" value="P-loop_NTPase"/>
</dbReference>
<dbReference type="FunFam" id="3.40.50.300:FF:000074">
    <property type="entry name" value="Multidrug resistance-associated protein 5 isoform 1"/>
    <property type="match status" value="1"/>
</dbReference>
<feature type="compositionally biased region" description="Polar residues" evidence="16">
    <location>
        <begin position="257"/>
        <end position="273"/>
    </location>
</feature>
<reference evidence="20" key="1">
    <citation type="submission" date="2025-08" db="UniProtKB">
        <authorList>
            <consortium name="Ensembl"/>
        </authorList>
    </citation>
    <scope>IDENTIFICATION</scope>
</reference>
<feature type="transmembrane region" description="Helical" evidence="17">
    <location>
        <begin position="157"/>
        <end position="178"/>
    </location>
</feature>
<keyword evidence="5 17" id="KW-0812">Transmembrane</keyword>
<feature type="transmembrane region" description="Helical" evidence="17">
    <location>
        <begin position="351"/>
        <end position="371"/>
    </location>
</feature>
<dbReference type="InterPro" id="IPR017871">
    <property type="entry name" value="ABC_transporter-like_CS"/>
</dbReference>
<dbReference type="InterPro" id="IPR056227">
    <property type="entry name" value="TMD0_ABC"/>
</dbReference>
<feature type="transmembrane region" description="Helical" evidence="17">
    <location>
        <begin position="67"/>
        <end position="84"/>
    </location>
</feature>
<dbReference type="GO" id="GO:0006869">
    <property type="term" value="P:lipid transport"/>
    <property type="evidence" value="ECO:0007669"/>
    <property type="project" value="UniProtKB-KW"/>
</dbReference>
<organism evidence="20 21">
    <name type="scientific">Poecilia latipinna</name>
    <name type="common">sailfin molly</name>
    <dbReference type="NCBI Taxonomy" id="48699"/>
    <lineage>
        <taxon>Eukaryota</taxon>
        <taxon>Metazoa</taxon>
        <taxon>Chordata</taxon>
        <taxon>Craniata</taxon>
        <taxon>Vertebrata</taxon>
        <taxon>Euteleostomi</taxon>
        <taxon>Actinopterygii</taxon>
        <taxon>Neopterygii</taxon>
        <taxon>Teleostei</taxon>
        <taxon>Neoteleostei</taxon>
        <taxon>Acanthomorphata</taxon>
        <taxon>Ovalentaria</taxon>
        <taxon>Atherinomorphae</taxon>
        <taxon>Cyprinodontiformes</taxon>
        <taxon>Poeciliidae</taxon>
        <taxon>Poeciliinae</taxon>
        <taxon>Poecilia</taxon>
    </lineage>
</organism>
<evidence type="ECO:0000259" key="19">
    <source>
        <dbReference type="PROSITE" id="PS50929"/>
    </source>
</evidence>
<dbReference type="Ensembl" id="ENSPLAT00000000301.1">
    <property type="protein sequence ID" value="ENSPLAP00000025678.1"/>
    <property type="gene ID" value="ENSPLAG00000013017.1"/>
</dbReference>
<dbReference type="FunFam" id="1.20.1560.10:FF:000007">
    <property type="entry name" value="ATP-binding cassette subfamily C member 1"/>
    <property type="match status" value="1"/>
</dbReference>
<feature type="transmembrane region" description="Helical" evidence="17">
    <location>
        <begin position="1133"/>
        <end position="1151"/>
    </location>
</feature>
<evidence type="ECO:0000313" key="21">
    <source>
        <dbReference type="Proteomes" id="UP000261500"/>
    </source>
</evidence>
<keyword evidence="21" id="KW-1185">Reference proteome</keyword>
<keyword evidence="6" id="KW-0677">Repeat</keyword>
<feature type="domain" description="ABC transmembrane type-1" evidence="19">
    <location>
        <begin position="316"/>
        <end position="598"/>
    </location>
</feature>
<dbReference type="CDD" id="cd03250">
    <property type="entry name" value="ABCC_MRP_domain1"/>
    <property type="match status" value="1"/>
</dbReference>
<dbReference type="SUPFAM" id="SSF90123">
    <property type="entry name" value="ABC transporter transmembrane region"/>
    <property type="match status" value="2"/>
</dbReference>
<feature type="transmembrane region" description="Helical" evidence="17">
    <location>
        <begin position="944"/>
        <end position="966"/>
    </location>
</feature>
<feature type="transmembrane region" description="Helical" evidence="17">
    <location>
        <begin position="96"/>
        <end position="115"/>
    </location>
</feature>
<feature type="transmembrane region" description="Helical" evidence="17">
    <location>
        <begin position="430"/>
        <end position="449"/>
    </location>
</feature>
<dbReference type="SUPFAM" id="SSF52540">
    <property type="entry name" value="P-loop containing nucleoside triphosphate hydrolases"/>
    <property type="match status" value="2"/>
</dbReference>
<evidence type="ECO:0000256" key="10">
    <source>
        <dbReference type="ARBA" id="ARBA00022989"/>
    </source>
</evidence>
<proteinExistence type="inferred from homology"/>
<evidence type="ECO:0000256" key="4">
    <source>
        <dbReference type="ARBA" id="ARBA00022475"/>
    </source>
</evidence>
<dbReference type="SMART" id="SM00382">
    <property type="entry name" value="AAA"/>
    <property type="match status" value="2"/>
</dbReference>
<evidence type="ECO:0000256" key="11">
    <source>
        <dbReference type="ARBA" id="ARBA00023055"/>
    </source>
</evidence>
<evidence type="ECO:0000256" key="5">
    <source>
        <dbReference type="ARBA" id="ARBA00022692"/>
    </source>
</evidence>
<feature type="transmembrane region" description="Helical" evidence="17">
    <location>
        <begin position="897"/>
        <end position="924"/>
    </location>
</feature>
<feature type="transmembrane region" description="Helical" evidence="17">
    <location>
        <begin position="28"/>
        <end position="47"/>
    </location>
</feature>
<dbReference type="PANTHER" id="PTHR24223">
    <property type="entry name" value="ATP-BINDING CASSETTE SUB-FAMILY C"/>
    <property type="match status" value="1"/>
</dbReference>
<evidence type="ECO:0000256" key="7">
    <source>
        <dbReference type="ARBA" id="ARBA00022741"/>
    </source>
</evidence>
<keyword evidence="9" id="KW-1278">Translocase</keyword>
<dbReference type="CDD" id="cd18603">
    <property type="entry name" value="ABC_6TM_MRP1_2_3_6_D2_like"/>
    <property type="match status" value="1"/>
</dbReference>
<name>A0A3B3VL00_9TELE</name>
<sequence length="1461" mass="163234">VFLRGFCEPNQTFHTDLPDLSECFQLSVLAWLPCVFLWVASPAYIYYLKKSSRGYIMMSLLNRFKTAFGLLLWIVCWADLFHTFHELQQGQSPPPIYFISPLVLGITMLLATFLIQYERLHGVQSSGVLFIFWFLSVLCAIVPFRSKILKASSQVRLRFTSFYFYFGLILLELILCCLNEKPPLFSNVVTDPNPCPETTAGFLSTVTFWWFTSLAIKGYKMPLEAKDLWSLNQRDSSKTIVPKLLKEWEKEQTKNLTTKATYAKQQPSATNHVSGGAAEGKTSPEEVEVLLSNQKAAPHQPSFLRALIKAFGPYFLIGSGFKLLQDSITFVNPQLLRMLISFTKQEDAPVWWGYTLAFLMFFTAILQTLILHRHFQYCFVTGMNVRTALIGAIYRKSLVITNAAKRSSTVGEIVNLMSVDAQRFMDLTTFLNMLWSAPLQIMLALYFLWQNLGPSVLAGVAVMIMLIPFNAVIAMKTRAYQVEQMQHKDARIKLMNEILNGIKVLKLYAWENSFKEKVLDIRQKELIVLRKTAYLGALSTMAWTSAPFLVALTTFAVFVTVDEKNVLDAEKAFVSLSLFNILRFPLNMLPQVISSLVQASVSLKRIQNFLSHDELDPDSVDRKTSSVNGKFTWAKEDEPVLDNINVMVPQGSLVAVVGHVGCGKSSLISALLGDMEKVEGEVSVRGSVAYVPQQAWIQNATLRDNILFGKSFNESKYRRVLDACALTPDLEVLPGGDMTEIGEKGINLSGGQRQRVSLARALYSDTEVYLLDDPLSAVDAHVSKHIFDNLIGPEGMLKGKTRILVTHGISFLPQVDNIVVMVEGRVSEMGSHQELLKQNGAFAEFLRNYALEDIVEEDEATGLKLELVKPADKTILLLTFVNLTQVKSKVFLEYAKAVGLVLSVIICLLYGCQSAAAIGANIWLSQWTSDSLTNQTKENVNMRVGVYAALGITQGILVMISSFTLAMGNIGAAKKLHANLLDNKLHTPQSFFDTTPIGRIINRFSKDIYVIDEALPSTVLMFLGTFFVSLSTMIVIISSTPIFAVVIAPLAFIYVFVQRFYVATSRQLKRLESVSRSPIYSHFSETITGSSVIRAYGRHTAFVLMSDMKVDENQKSYYPGIVSNRWLGVRIEFIGNCIVLFAALFAVLGKATLSPGLVGLSVSYALQVTMSLNWMVRMTSDLENNIVAVERVKEYSETKTEAPWEVEEKKPPPEWPTQGNVEFNEYSVRYREGLDLVLRNITLSVKGGEKVIGIVGRTGAGKSSMTLCLFRLLEAAGGEITIDGVKISEIGLHDLRSKLTIIPQEPVLFSGTLRMNLDPFEKYSDDDVWKALEHSHLHKFVSNQPAKLELECSEGGENLSVGQRQLVCLARALLRKTRILVLDEATAAIDLETDDLIQSTIRTQFEDCTVFTIAHRLNTIMDYTRVLVLDKGQIAEFDTPTNLISKRGIFYGMAKDAGLAQ</sequence>
<dbReference type="GeneTree" id="ENSGT00940000163867"/>
<comment type="subcellular location">
    <subcellularLocation>
        <location evidence="1">Cell membrane</location>
        <topology evidence="1">Multi-pass membrane protein</topology>
    </subcellularLocation>
</comment>
<dbReference type="Gene3D" id="1.20.1560.10">
    <property type="entry name" value="ABC transporter type 1, transmembrane domain"/>
    <property type="match status" value="2"/>
</dbReference>
<dbReference type="PANTHER" id="PTHR24223:SF405">
    <property type="entry name" value="ATP-BINDING CASSETTE SUB-FAMILY C MEMBER 3"/>
    <property type="match status" value="1"/>
</dbReference>
<keyword evidence="12 17" id="KW-0472">Membrane</keyword>
<keyword evidence="11" id="KW-0445">Lipid transport</keyword>
<dbReference type="InterPro" id="IPR050173">
    <property type="entry name" value="ABC_transporter_C-like"/>
</dbReference>
<protein>
    <submittedName>
        <fullName evidence="20">ATP binding cassette subfamily C member 3</fullName>
    </submittedName>
</protein>
<evidence type="ECO:0000256" key="14">
    <source>
        <dbReference type="ARBA" id="ARBA00047523"/>
    </source>
</evidence>
<dbReference type="PROSITE" id="PS50893">
    <property type="entry name" value="ABC_TRANSPORTER_2"/>
    <property type="match status" value="2"/>
</dbReference>
<dbReference type="Pfam" id="PF00005">
    <property type="entry name" value="ABC_tran"/>
    <property type="match status" value="2"/>
</dbReference>
<evidence type="ECO:0000256" key="16">
    <source>
        <dbReference type="SAM" id="MobiDB-lite"/>
    </source>
</evidence>
<dbReference type="FunFam" id="1.20.1560.10:FF:000001">
    <property type="entry name" value="ATP-binding cassette subfamily C member 1"/>
    <property type="match status" value="1"/>
</dbReference>
<comment type="catalytic activity">
    <reaction evidence="13">
        <text>ATP + H2O + xenobioticSide 1 = ADP + phosphate + xenobioticSide 2.</text>
        <dbReference type="EC" id="7.6.2.2"/>
    </reaction>
</comment>
<dbReference type="InterPro" id="IPR003439">
    <property type="entry name" value="ABC_transporter-like_ATP-bd"/>
</dbReference>
<evidence type="ECO:0000256" key="12">
    <source>
        <dbReference type="ARBA" id="ARBA00023136"/>
    </source>
</evidence>
<dbReference type="Proteomes" id="UP000261500">
    <property type="component" value="Unplaced"/>
</dbReference>
<evidence type="ECO:0000256" key="17">
    <source>
        <dbReference type="SAM" id="Phobius"/>
    </source>
</evidence>
<dbReference type="PROSITE" id="PS50929">
    <property type="entry name" value="ABC_TM1F"/>
    <property type="match status" value="2"/>
</dbReference>
<dbReference type="InterPro" id="IPR011527">
    <property type="entry name" value="ABC1_TM_dom"/>
</dbReference>
<dbReference type="FunFam" id="3.40.50.300:FF:000293">
    <property type="entry name" value="ATP binding cassette subfamily C member 1"/>
    <property type="match status" value="1"/>
</dbReference>
<dbReference type="CDD" id="cd03244">
    <property type="entry name" value="ABCC_MRP_domain2"/>
    <property type="match status" value="1"/>
</dbReference>
<evidence type="ECO:0000256" key="1">
    <source>
        <dbReference type="ARBA" id="ARBA00004651"/>
    </source>
</evidence>
<feature type="transmembrane region" description="Helical" evidence="17">
    <location>
        <begin position="1014"/>
        <end position="1036"/>
    </location>
</feature>
<evidence type="ECO:0000259" key="18">
    <source>
        <dbReference type="PROSITE" id="PS50893"/>
    </source>
</evidence>
<evidence type="ECO:0000256" key="15">
    <source>
        <dbReference type="ARBA" id="ARBA00047576"/>
    </source>
</evidence>
<dbReference type="STRING" id="48699.ENSPLAP00000025678"/>
<comment type="similarity">
    <text evidence="2">Belongs to the ABC transporter superfamily. ABCC family. Conjugate transporter (TC 3.A.1.208) subfamily.</text>
</comment>
<keyword evidence="4" id="KW-1003">Cell membrane</keyword>
<comment type="catalytic activity">
    <reaction evidence="14">
        <text>leukotriene C4(in) + ATP + H2O = leukotriene C4(out) + ADP + phosphate + H(+)</text>
        <dbReference type="Rhea" id="RHEA:38963"/>
        <dbReference type="ChEBI" id="CHEBI:15377"/>
        <dbReference type="ChEBI" id="CHEBI:15378"/>
        <dbReference type="ChEBI" id="CHEBI:30616"/>
        <dbReference type="ChEBI" id="CHEBI:43474"/>
        <dbReference type="ChEBI" id="CHEBI:57973"/>
        <dbReference type="ChEBI" id="CHEBI:456216"/>
    </reaction>
    <physiologicalReaction direction="left-to-right" evidence="14">
        <dbReference type="Rhea" id="RHEA:38964"/>
    </physiologicalReaction>
</comment>
<dbReference type="InterPro" id="IPR003593">
    <property type="entry name" value="AAA+_ATPase"/>
</dbReference>
<reference evidence="20" key="2">
    <citation type="submission" date="2025-09" db="UniProtKB">
        <authorList>
            <consortium name="Ensembl"/>
        </authorList>
    </citation>
    <scope>IDENTIFICATION</scope>
</reference>
<dbReference type="CDD" id="cd18595">
    <property type="entry name" value="ABC_6TM_MRP1_2_3_6_D1_like"/>
    <property type="match status" value="1"/>
</dbReference>
<feature type="domain" description="ABC transmembrane type-1" evidence="19">
    <location>
        <begin position="904"/>
        <end position="1184"/>
    </location>
</feature>